<dbReference type="AlphaFoldDB" id="A0A8C1MVA9"/>
<reference evidence="1" key="2">
    <citation type="submission" date="2025-09" db="UniProtKB">
        <authorList>
            <consortium name="Ensembl"/>
        </authorList>
    </citation>
    <scope>IDENTIFICATION</scope>
</reference>
<evidence type="ECO:0008006" key="3">
    <source>
        <dbReference type="Google" id="ProtNLM"/>
    </source>
</evidence>
<evidence type="ECO:0000313" key="2">
    <source>
        <dbReference type="Proteomes" id="UP000694427"/>
    </source>
</evidence>
<sequence>HESILSCRREDLEDYCGNYNLPWTEQIVREFKVRALACHPDKHRQNPQAGVPKNIKQQKLFLTLIINQIRMISEDHVTLKTGVMMLKIQL</sequence>
<dbReference type="Ensembl" id="ENSCCRT00010091486.1">
    <property type="protein sequence ID" value="ENSCCRP00010082467.1"/>
    <property type="gene ID" value="ENSCCRG00010036041.1"/>
</dbReference>
<reference evidence="1" key="1">
    <citation type="submission" date="2025-08" db="UniProtKB">
        <authorList>
            <consortium name="Ensembl"/>
        </authorList>
    </citation>
    <scope>IDENTIFICATION</scope>
</reference>
<keyword evidence="2" id="KW-1185">Reference proteome</keyword>
<name>A0A8C1MVA9_CYPCA</name>
<dbReference type="Proteomes" id="UP000694427">
    <property type="component" value="Unplaced"/>
</dbReference>
<organism evidence="1 2">
    <name type="scientific">Cyprinus carpio</name>
    <name type="common">Common carp</name>
    <dbReference type="NCBI Taxonomy" id="7962"/>
    <lineage>
        <taxon>Eukaryota</taxon>
        <taxon>Metazoa</taxon>
        <taxon>Chordata</taxon>
        <taxon>Craniata</taxon>
        <taxon>Vertebrata</taxon>
        <taxon>Euteleostomi</taxon>
        <taxon>Actinopterygii</taxon>
        <taxon>Neopterygii</taxon>
        <taxon>Teleostei</taxon>
        <taxon>Ostariophysi</taxon>
        <taxon>Cypriniformes</taxon>
        <taxon>Cyprinidae</taxon>
        <taxon>Cyprininae</taxon>
        <taxon>Cyprinus</taxon>
    </lineage>
</organism>
<protein>
    <recommendedName>
        <fullName evidence="3">J domain-containing protein</fullName>
    </recommendedName>
</protein>
<proteinExistence type="predicted"/>
<evidence type="ECO:0000313" key="1">
    <source>
        <dbReference type="Ensembl" id="ENSCCRP00010082467.1"/>
    </source>
</evidence>
<accession>A0A8C1MVA9</accession>